<evidence type="ECO:0000313" key="1">
    <source>
        <dbReference type="EMBL" id="REF30987.1"/>
    </source>
</evidence>
<dbReference type="Proteomes" id="UP000256253">
    <property type="component" value="Unassembled WGS sequence"/>
</dbReference>
<reference evidence="1 2" key="1">
    <citation type="submission" date="2018-08" db="EMBL/GenBank/DDBJ databases">
        <title>Sequencing the genomes of 1000 actinobacteria strains.</title>
        <authorList>
            <person name="Klenk H.-P."/>
        </authorList>
    </citation>
    <scope>NUCLEOTIDE SEQUENCE [LARGE SCALE GENOMIC DNA]</scope>
    <source>
        <strain evidence="1 2">DSM 22967</strain>
    </source>
</reference>
<dbReference type="AlphaFoldDB" id="A0A3D9UNS4"/>
<comment type="caution">
    <text evidence="1">The sequence shown here is derived from an EMBL/GenBank/DDBJ whole genome shotgun (WGS) entry which is preliminary data.</text>
</comment>
<gene>
    <name evidence="1" type="ORF">DFJ65_2025</name>
</gene>
<dbReference type="EMBL" id="QTUA01000001">
    <property type="protein sequence ID" value="REF30987.1"/>
    <property type="molecule type" value="Genomic_DNA"/>
</dbReference>
<dbReference type="RefSeq" id="WP_147301367.1">
    <property type="nucleotide sequence ID" value="NZ_CBDRMH010000009.1"/>
</dbReference>
<accession>A0A3D9UNS4</accession>
<sequence>MLIYVAAPLEAADLVREANALIHEAGHELALDWTRDMSFVAKFSSQPERSAAMAAGMIDAVLRADAVAVLATHHEGRGMFVELGAALARATQGSLAHLATIGDITARESVFHQHPSVEHFPTMTDWLGSL</sequence>
<evidence type="ECO:0008006" key="3">
    <source>
        <dbReference type="Google" id="ProtNLM"/>
    </source>
</evidence>
<dbReference type="OrthoDB" id="2059845at2"/>
<organism evidence="1 2">
    <name type="scientific">Calidifontibacter indicus</name>
    <dbReference type="NCBI Taxonomy" id="419650"/>
    <lineage>
        <taxon>Bacteria</taxon>
        <taxon>Bacillati</taxon>
        <taxon>Actinomycetota</taxon>
        <taxon>Actinomycetes</taxon>
        <taxon>Micrococcales</taxon>
        <taxon>Dermacoccaceae</taxon>
        <taxon>Calidifontibacter</taxon>
    </lineage>
</organism>
<evidence type="ECO:0000313" key="2">
    <source>
        <dbReference type="Proteomes" id="UP000256253"/>
    </source>
</evidence>
<protein>
    <recommendedName>
        <fullName evidence="3">Nucleoside 2-deoxyribosyltransferase-like protein</fullName>
    </recommendedName>
</protein>
<keyword evidence="2" id="KW-1185">Reference proteome</keyword>
<name>A0A3D9UNS4_9MICO</name>
<proteinExistence type="predicted"/>